<keyword evidence="2" id="KW-0560">Oxidoreductase</keyword>
<sequence length="200" mass="21087">MKVLLVGHTGTLGKILLAGLQDKSVEVITASRSAGDYRVEIADPESIRTLFAEIGTVDAIISAAGSTVFKPFAELTPEENQRSIDSKLQGQVNLVLIGQHYLTEGGSITLTSGIIQDEFIPMGTSSALVNGAIGAFVASAALEIGRGIRINAVSPNALAGSWETYAPSFQGFLPVADEKVFAAYEKSVFGIMTGRTFTVY</sequence>
<dbReference type="EMBL" id="JARPZN010000001">
    <property type="protein sequence ID" value="MDT2689096.1"/>
    <property type="molecule type" value="Genomic_DNA"/>
</dbReference>
<dbReference type="SUPFAM" id="SSF51735">
    <property type="entry name" value="NAD(P)-binding Rossmann-fold domains"/>
    <property type="match status" value="1"/>
</dbReference>
<dbReference type="Pfam" id="PF13561">
    <property type="entry name" value="adh_short_C2"/>
    <property type="match status" value="1"/>
</dbReference>
<dbReference type="CDD" id="cd11731">
    <property type="entry name" value="Lin1944_like_SDR_c"/>
    <property type="match status" value="1"/>
</dbReference>
<proteinExistence type="inferred from homology"/>
<dbReference type="Proteomes" id="UP001183682">
    <property type="component" value="Unassembled WGS sequence"/>
</dbReference>
<gene>
    <name evidence="4" type="ORF">NCTC12360_03523</name>
    <name evidence="3" type="ORF">P7E30_02595</name>
</gene>
<dbReference type="InterPro" id="IPR036291">
    <property type="entry name" value="NAD(P)-bd_dom_sf"/>
</dbReference>
<evidence type="ECO:0000313" key="4">
    <source>
        <dbReference type="EMBL" id="STD84974.1"/>
    </source>
</evidence>
<dbReference type="RefSeq" id="WP_060814500.1">
    <property type="nucleotide sequence ID" value="NZ_CAKODH010000002.1"/>
</dbReference>
<evidence type="ECO:0000313" key="5">
    <source>
        <dbReference type="Proteomes" id="UP000254807"/>
    </source>
</evidence>
<organism evidence="4 5">
    <name type="scientific">Enterococcus gallinarum</name>
    <dbReference type="NCBI Taxonomy" id="1353"/>
    <lineage>
        <taxon>Bacteria</taxon>
        <taxon>Bacillati</taxon>
        <taxon>Bacillota</taxon>
        <taxon>Bacilli</taxon>
        <taxon>Lactobacillales</taxon>
        <taxon>Enterococcaceae</taxon>
        <taxon>Enterococcus</taxon>
    </lineage>
</organism>
<protein>
    <submittedName>
        <fullName evidence="4">Short chain dehydrogenase</fullName>
    </submittedName>
</protein>
<dbReference type="GeneID" id="93224961"/>
<dbReference type="AlphaFoldDB" id="A0A376H710"/>
<dbReference type="PANTHER" id="PTHR43477:SF1">
    <property type="entry name" value="DIHYDROANTICAPSIN 7-DEHYDROGENASE"/>
    <property type="match status" value="1"/>
</dbReference>
<accession>A0A376H710</accession>
<dbReference type="InterPro" id="IPR002347">
    <property type="entry name" value="SDR_fam"/>
</dbReference>
<dbReference type="InterPro" id="IPR051122">
    <property type="entry name" value="SDR_DHRS6-like"/>
</dbReference>
<dbReference type="OrthoDB" id="9787486at2"/>
<reference evidence="4 5" key="1">
    <citation type="submission" date="2018-06" db="EMBL/GenBank/DDBJ databases">
        <authorList>
            <consortium name="Pathogen Informatics"/>
            <person name="Doyle S."/>
        </authorList>
    </citation>
    <scope>NUCLEOTIDE SEQUENCE [LARGE SCALE GENOMIC DNA]</scope>
    <source>
        <strain evidence="4 5">NCTC12360</strain>
    </source>
</reference>
<comment type="similarity">
    <text evidence="1">Belongs to the short-chain dehydrogenases/reductases (SDR) family.</text>
</comment>
<reference evidence="3" key="2">
    <citation type="submission" date="2023-03" db="EMBL/GenBank/DDBJ databases">
        <authorList>
            <person name="Shen W."/>
            <person name="Cai J."/>
        </authorList>
    </citation>
    <scope>NUCLEOTIDE SEQUENCE</scope>
    <source>
        <strain evidence="3">K69-2</strain>
    </source>
</reference>
<evidence type="ECO:0000256" key="2">
    <source>
        <dbReference type="ARBA" id="ARBA00023002"/>
    </source>
</evidence>
<dbReference type="PANTHER" id="PTHR43477">
    <property type="entry name" value="DIHYDROANTICAPSIN 7-DEHYDROGENASE"/>
    <property type="match status" value="1"/>
</dbReference>
<dbReference type="GO" id="GO:0016491">
    <property type="term" value="F:oxidoreductase activity"/>
    <property type="evidence" value="ECO:0007669"/>
    <property type="project" value="UniProtKB-KW"/>
</dbReference>
<evidence type="ECO:0000313" key="3">
    <source>
        <dbReference type="EMBL" id="MDT2689096.1"/>
    </source>
</evidence>
<evidence type="ECO:0000256" key="1">
    <source>
        <dbReference type="ARBA" id="ARBA00006484"/>
    </source>
</evidence>
<keyword evidence="5" id="KW-1185">Reference proteome</keyword>
<name>A0A376H710_ENTGA</name>
<dbReference type="Proteomes" id="UP000254807">
    <property type="component" value="Unassembled WGS sequence"/>
</dbReference>
<dbReference type="NCBIfam" id="NF005754">
    <property type="entry name" value="PRK07578.1"/>
    <property type="match status" value="1"/>
</dbReference>
<dbReference type="EMBL" id="UFYW01000001">
    <property type="protein sequence ID" value="STD84974.1"/>
    <property type="molecule type" value="Genomic_DNA"/>
</dbReference>
<dbReference type="PRINTS" id="PR00081">
    <property type="entry name" value="GDHRDH"/>
</dbReference>
<dbReference type="Gene3D" id="3.40.50.720">
    <property type="entry name" value="NAD(P)-binding Rossmann-like Domain"/>
    <property type="match status" value="1"/>
</dbReference>